<gene>
    <name evidence="1" type="ORF">CH92_01370</name>
</gene>
<dbReference type="KEGG" id="pstt:CH92_01370"/>
<dbReference type="EMBL" id="CP007441">
    <property type="protein sequence ID" value="AHL73816.1"/>
    <property type="molecule type" value="Genomic_DNA"/>
</dbReference>
<dbReference type="Pfam" id="PF09981">
    <property type="entry name" value="DUF2218"/>
    <property type="match status" value="1"/>
</dbReference>
<dbReference type="RefSeq" id="WP_025240004.1">
    <property type="nucleotide sequence ID" value="NZ_CP007441.1"/>
</dbReference>
<dbReference type="AlphaFoldDB" id="W8RP71"/>
<name>W8RP71_STUST</name>
<accession>W8RP71</accession>
<reference evidence="2" key="1">
    <citation type="journal article" date="2014" name="Genome Announc.">
        <title>Complete Genome Sequence of the Highly Transformable Pseudomonas stutzeri Strain 28a24.</title>
        <authorList>
            <person name="Smith B.A."/>
            <person name="Dougherty K.M."/>
            <person name="Baltrus D.A."/>
        </authorList>
    </citation>
    <scope>NUCLEOTIDE SEQUENCE [LARGE SCALE GENOMIC DNA]</scope>
    <source>
        <strain evidence="2">28a24</strain>
    </source>
</reference>
<evidence type="ECO:0000313" key="2">
    <source>
        <dbReference type="Proteomes" id="UP000019522"/>
    </source>
</evidence>
<protein>
    <recommendedName>
        <fullName evidence="3">DUF2218 domain-containing protein</fullName>
    </recommendedName>
</protein>
<evidence type="ECO:0000313" key="1">
    <source>
        <dbReference type="EMBL" id="AHL73816.1"/>
    </source>
</evidence>
<evidence type="ECO:0008006" key="3">
    <source>
        <dbReference type="Google" id="ProtNLM"/>
    </source>
</evidence>
<dbReference type="PATRIC" id="fig|316.77.peg.277"/>
<organism evidence="1 2">
    <name type="scientific">Stutzerimonas stutzeri</name>
    <name type="common">Pseudomonas stutzeri</name>
    <dbReference type="NCBI Taxonomy" id="316"/>
    <lineage>
        <taxon>Bacteria</taxon>
        <taxon>Pseudomonadati</taxon>
        <taxon>Pseudomonadota</taxon>
        <taxon>Gammaproteobacteria</taxon>
        <taxon>Pseudomonadales</taxon>
        <taxon>Pseudomonadaceae</taxon>
        <taxon>Stutzerimonas</taxon>
    </lineage>
</organism>
<dbReference type="Proteomes" id="UP000019522">
    <property type="component" value="Chromosome"/>
</dbReference>
<dbReference type="PIRSF" id="PIRSF028291">
    <property type="entry name" value="UCP028291"/>
    <property type="match status" value="1"/>
</dbReference>
<reference evidence="1 2" key="2">
    <citation type="submission" date="2014-03" db="EMBL/GenBank/DDBJ databases">
        <authorList>
            <person name="Baltrus D."/>
            <person name="Dougherty K."/>
        </authorList>
    </citation>
    <scope>NUCLEOTIDE SEQUENCE</scope>
    <source>
        <strain evidence="1 2">28a24</strain>
    </source>
</reference>
<dbReference type="InterPro" id="IPR014543">
    <property type="entry name" value="UCP028291"/>
</dbReference>
<sequence>MPQFHAKVPTPRASRNMTRLCKHFAHKAEVQMNERHAQVQFAFGQCRMLAEADQLLIDCQAEAGEAEKRLRFVIDDHLYRFSGEEALKIEWRDGPLPDAAPELPT</sequence>
<dbReference type="Gene3D" id="3.30.310.50">
    <property type="entry name" value="Alpha-D-phosphohexomutase, C-terminal domain"/>
    <property type="match status" value="1"/>
</dbReference>
<dbReference type="OrthoDB" id="9806511at2"/>
<proteinExistence type="predicted"/>